<dbReference type="NCBIfam" id="TIGR03426">
    <property type="entry name" value="shape_MreD"/>
    <property type="match status" value="1"/>
</dbReference>
<evidence type="ECO:0000313" key="10">
    <source>
        <dbReference type="Proteomes" id="UP000578569"/>
    </source>
</evidence>
<proteinExistence type="inferred from homology"/>
<dbReference type="GO" id="GO:0005886">
    <property type="term" value="C:plasma membrane"/>
    <property type="evidence" value="ECO:0007669"/>
    <property type="project" value="UniProtKB-SubCell"/>
</dbReference>
<evidence type="ECO:0000256" key="5">
    <source>
        <dbReference type="ARBA" id="ARBA00022960"/>
    </source>
</evidence>
<dbReference type="AlphaFoldDB" id="A0A839YTE2"/>
<evidence type="ECO:0000256" key="2">
    <source>
        <dbReference type="ARBA" id="ARBA00007776"/>
    </source>
</evidence>
<dbReference type="RefSeq" id="WP_183932877.1">
    <property type="nucleotide sequence ID" value="NZ_JACICF010000001.1"/>
</dbReference>
<evidence type="ECO:0000256" key="1">
    <source>
        <dbReference type="ARBA" id="ARBA00004651"/>
    </source>
</evidence>
<feature type="transmembrane region" description="Helical" evidence="8">
    <location>
        <begin position="21"/>
        <end position="41"/>
    </location>
</feature>
<comment type="subcellular location">
    <subcellularLocation>
        <location evidence="1">Cell membrane</location>
        <topology evidence="1">Multi-pass membrane protein</topology>
    </subcellularLocation>
</comment>
<keyword evidence="4 8" id="KW-0812">Transmembrane</keyword>
<evidence type="ECO:0000256" key="8">
    <source>
        <dbReference type="SAM" id="Phobius"/>
    </source>
</evidence>
<dbReference type="Proteomes" id="UP000578569">
    <property type="component" value="Unassembled WGS sequence"/>
</dbReference>
<accession>A0A839YTE2</accession>
<comment type="similarity">
    <text evidence="2">Belongs to the MreD family.</text>
</comment>
<organism evidence="9 10">
    <name type="scientific">Sphingomicrobium lutaoense</name>
    <dbReference type="NCBI Taxonomy" id="515949"/>
    <lineage>
        <taxon>Bacteria</taxon>
        <taxon>Pseudomonadati</taxon>
        <taxon>Pseudomonadota</taxon>
        <taxon>Alphaproteobacteria</taxon>
        <taxon>Sphingomonadales</taxon>
        <taxon>Sphingomonadaceae</taxon>
        <taxon>Sphingomicrobium</taxon>
    </lineage>
</organism>
<gene>
    <name evidence="9" type="ORF">FHS50_000564</name>
</gene>
<keyword evidence="10" id="KW-1185">Reference proteome</keyword>
<dbReference type="EMBL" id="JACICF010000001">
    <property type="protein sequence ID" value="MBB3763541.1"/>
    <property type="molecule type" value="Genomic_DNA"/>
</dbReference>
<evidence type="ECO:0000256" key="6">
    <source>
        <dbReference type="ARBA" id="ARBA00022989"/>
    </source>
</evidence>
<feature type="transmembrane region" description="Helical" evidence="8">
    <location>
        <begin position="80"/>
        <end position="100"/>
    </location>
</feature>
<dbReference type="InterPro" id="IPR007227">
    <property type="entry name" value="Cell_shape_determining_MreD"/>
</dbReference>
<feature type="transmembrane region" description="Helical" evidence="8">
    <location>
        <begin position="112"/>
        <end position="131"/>
    </location>
</feature>
<sequence length="175" mass="19558">MMGRRSLSSSAQFRRGPVPGAAYWPPAMVLLASFFALWPVISFRGWWPDMALLFLIAWRLQRPLAFSPWFAPVAGLFNDLVAGHMIGLSVFTFSLAMIVAELIERRREWRDYASEWLVAAILIAVAELVQWQVARLNGADVPLAANGAPIVIAVLLFPLIAGIVNWADAKRLRDR</sequence>
<dbReference type="GO" id="GO:0008360">
    <property type="term" value="P:regulation of cell shape"/>
    <property type="evidence" value="ECO:0007669"/>
    <property type="project" value="UniProtKB-KW"/>
</dbReference>
<dbReference type="Pfam" id="PF04093">
    <property type="entry name" value="MreD"/>
    <property type="match status" value="1"/>
</dbReference>
<feature type="transmembrane region" description="Helical" evidence="8">
    <location>
        <begin position="143"/>
        <end position="167"/>
    </location>
</feature>
<protein>
    <submittedName>
        <fullName evidence="9">Rod shape-determining protein MreD</fullName>
    </submittedName>
</protein>
<comment type="caution">
    <text evidence="9">The sequence shown here is derived from an EMBL/GenBank/DDBJ whole genome shotgun (WGS) entry which is preliminary data.</text>
</comment>
<evidence type="ECO:0000256" key="3">
    <source>
        <dbReference type="ARBA" id="ARBA00022475"/>
    </source>
</evidence>
<keyword evidence="5" id="KW-0133">Cell shape</keyword>
<name>A0A839YTE2_9SPHN</name>
<keyword evidence="6 8" id="KW-1133">Transmembrane helix</keyword>
<evidence type="ECO:0000313" key="9">
    <source>
        <dbReference type="EMBL" id="MBB3763541.1"/>
    </source>
</evidence>
<keyword evidence="3" id="KW-1003">Cell membrane</keyword>
<keyword evidence="7 8" id="KW-0472">Membrane</keyword>
<evidence type="ECO:0000256" key="7">
    <source>
        <dbReference type="ARBA" id="ARBA00023136"/>
    </source>
</evidence>
<reference evidence="9 10" key="1">
    <citation type="submission" date="2020-08" db="EMBL/GenBank/DDBJ databases">
        <title>Genomic Encyclopedia of Type Strains, Phase IV (KMG-IV): sequencing the most valuable type-strain genomes for metagenomic binning, comparative biology and taxonomic classification.</title>
        <authorList>
            <person name="Goeker M."/>
        </authorList>
    </citation>
    <scope>NUCLEOTIDE SEQUENCE [LARGE SCALE GENOMIC DNA]</scope>
    <source>
        <strain evidence="9 10">DSM 24194</strain>
    </source>
</reference>
<evidence type="ECO:0000256" key="4">
    <source>
        <dbReference type="ARBA" id="ARBA00022692"/>
    </source>
</evidence>